<gene>
    <name evidence="2" type="ORF">PISMIDRAFT_93281</name>
</gene>
<feature type="non-terminal residue" evidence="2">
    <location>
        <position position="1"/>
    </location>
</feature>
<dbReference type="OrthoDB" id="3224257at2759"/>
<reference evidence="2 3" key="1">
    <citation type="submission" date="2014-04" db="EMBL/GenBank/DDBJ databases">
        <authorList>
            <consortium name="DOE Joint Genome Institute"/>
            <person name="Kuo A."/>
            <person name="Kohler A."/>
            <person name="Costa M.D."/>
            <person name="Nagy L.G."/>
            <person name="Floudas D."/>
            <person name="Copeland A."/>
            <person name="Barry K.W."/>
            <person name="Cichocki N."/>
            <person name="Veneault-Fourrey C."/>
            <person name="LaButti K."/>
            <person name="Lindquist E.A."/>
            <person name="Lipzen A."/>
            <person name="Lundell T."/>
            <person name="Morin E."/>
            <person name="Murat C."/>
            <person name="Sun H."/>
            <person name="Tunlid A."/>
            <person name="Henrissat B."/>
            <person name="Grigoriev I.V."/>
            <person name="Hibbett D.S."/>
            <person name="Martin F."/>
            <person name="Nordberg H.P."/>
            <person name="Cantor M.N."/>
            <person name="Hua S.X."/>
        </authorList>
    </citation>
    <scope>NUCLEOTIDE SEQUENCE [LARGE SCALE GENOMIC DNA]</scope>
    <source>
        <strain evidence="2 3">441</strain>
    </source>
</reference>
<dbReference type="EMBL" id="KN833697">
    <property type="protein sequence ID" value="KIK27214.1"/>
    <property type="molecule type" value="Genomic_DNA"/>
</dbReference>
<reference evidence="3" key="2">
    <citation type="submission" date="2015-01" db="EMBL/GenBank/DDBJ databases">
        <title>Evolutionary Origins and Diversification of the Mycorrhizal Mutualists.</title>
        <authorList>
            <consortium name="DOE Joint Genome Institute"/>
            <consortium name="Mycorrhizal Genomics Consortium"/>
            <person name="Kohler A."/>
            <person name="Kuo A."/>
            <person name="Nagy L.G."/>
            <person name="Floudas D."/>
            <person name="Copeland A."/>
            <person name="Barry K.W."/>
            <person name="Cichocki N."/>
            <person name="Veneault-Fourrey C."/>
            <person name="LaButti K."/>
            <person name="Lindquist E.A."/>
            <person name="Lipzen A."/>
            <person name="Lundell T."/>
            <person name="Morin E."/>
            <person name="Murat C."/>
            <person name="Riley R."/>
            <person name="Ohm R."/>
            <person name="Sun H."/>
            <person name="Tunlid A."/>
            <person name="Henrissat B."/>
            <person name="Grigoriev I.V."/>
            <person name="Hibbett D.S."/>
            <person name="Martin F."/>
        </authorList>
    </citation>
    <scope>NUCLEOTIDE SEQUENCE [LARGE SCALE GENOMIC DNA]</scope>
    <source>
        <strain evidence="3">441</strain>
    </source>
</reference>
<feature type="region of interest" description="Disordered" evidence="1">
    <location>
        <begin position="171"/>
        <end position="201"/>
    </location>
</feature>
<feature type="compositionally biased region" description="Basic residues" evidence="1">
    <location>
        <begin position="1"/>
        <end position="10"/>
    </location>
</feature>
<feature type="region of interest" description="Disordered" evidence="1">
    <location>
        <begin position="1"/>
        <end position="52"/>
    </location>
</feature>
<sequence>MHGWKAKHGRSQSEGRTALDLGERTGAETLLRSSSLFSGHASSEDGEDRVVYPRRDQANEWGLRIPTHSPDGLDPYIFELSCDHESLTEESFSHYDDPYGDAWDDNDRFTFDVERPDSPGMLQGNNSSAALGEAHVHFAGSVNPDKHSGNSYNEGASAGLANSVFCFTTPAVPSDVKEDDDSDESQPSPRTPEDSEELPLS</sequence>
<dbReference type="Proteomes" id="UP000054018">
    <property type="component" value="Unassembled WGS sequence"/>
</dbReference>
<dbReference type="AlphaFoldDB" id="A0A0C9ZMS7"/>
<feature type="compositionally biased region" description="Polar residues" evidence="1">
    <location>
        <begin position="31"/>
        <end position="41"/>
    </location>
</feature>
<evidence type="ECO:0000256" key="1">
    <source>
        <dbReference type="SAM" id="MobiDB-lite"/>
    </source>
</evidence>
<dbReference type="HOGENOM" id="CLU_1363289_0_0_1"/>
<protein>
    <submittedName>
        <fullName evidence="2">Uncharacterized protein</fullName>
    </submittedName>
</protein>
<evidence type="ECO:0000313" key="2">
    <source>
        <dbReference type="EMBL" id="KIK27214.1"/>
    </source>
</evidence>
<organism evidence="2 3">
    <name type="scientific">Pisolithus microcarpus 441</name>
    <dbReference type="NCBI Taxonomy" id="765257"/>
    <lineage>
        <taxon>Eukaryota</taxon>
        <taxon>Fungi</taxon>
        <taxon>Dikarya</taxon>
        <taxon>Basidiomycota</taxon>
        <taxon>Agaricomycotina</taxon>
        <taxon>Agaricomycetes</taxon>
        <taxon>Agaricomycetidae</taxon>
        <taxon>Boletales</taxon>
        <taxon>Sclerodermatineae</taxon>
        <taxon>Pisolithaceae</taxon>
        <taxon>Pisolithus</taxon>
    </lineage>
</organism>
<evidence type="ECO:0000313" key="3">
    <source>
        <dbReference type="Proteomes" id="UP000054018"/>
    </source>
</evidence>
<accession>A0A0C9ZMS7</accession>
<name>A0A0C9ZMS7_9AGAM</name>
<proteinExistence type="predicted"/>
<keyword evidence="3" id="KW-1185">Reference proteome</keyword>